<keyword evidence="2" id="KW-1185">Reference proteome</keyword>
<comment type="caution">
    <text evidence="1">The sequence shown here is derived from an EMBL/GenBank/DDBJ whole genome shotgun (WGS) entry which is preliminary data.</text>
</comment>
<name>A0AAD5Y481_9FUNG</name>
<reference evidence="1" key="1">
    <citation type="submission" date="2020-05" db="EMBL/GenBank/DDBJ databases">
        <title>Phylogenomic resolution of chytrid fungi.</title>
        <authorList>
            <person name="Stajich J.E."/>
            <person name="Amses K."/>
            <person name="Simmons R."/>
            <person name="Seto K."/>
            <person name="Myers J."/>
            <person name="Bonds A."/>
            <person name="Quandt C.A."/>
            <person name="Barry K."/>
            <person name="Liu P."/>
            <person name="Grigoriev I."/>
            <person name="Longcore J.E."/>
            <person name="James T.Y."/>
        </authorList>
    </citation>
    <scope>NUCLEOTIDE SEQUENCE</scope>
    <source>
        <strain evidence="1">PLAUS21</strain>
    </source>
</reference>
<accession>A0AAD5Y481</accession>
<dbReference type="AlphaFoldDB" id="A0AAD5Y481"/>
<organism evidence="1 2">
    <name type="scientific">Boothiomyces macroporosus</name>
    <dbReference type="NCBI Taxonomy" id="261099"/>
    <lineage>
        <taxon>Eukaryota</taxon>
        <taxon>Fungi</taxon>
        <taxon>Fungi incertae sedis</taxon>
        <taxon>Chytridiomycota</taxon>
        <taxon>Chytridiomycota incertae sedis</taxon>
        <taxon>Chytridiomycetes</taxon>
        <taxon>Rhizophydiales</taxon>
        <taxon>Terramycetaceae</taxon>
        <taxon>Boothiomyces</taxon>
    </lineage>
</organism>
<evidence type="ECO:0000313" key="2">
    <source>
        <dbReference type="Proteomes" id="UP001210925"/>
    </source>
</evidence>
<dbReference type="PANTHER" id="PTHR37852">
    <property type="entry name" value="YALI0B21208P"/>
    <property type="match status" value="1"/>
</dbReference>
<proteinExistence type="predicted"/>
<sequence>MQQDLQKVKLFLKAAAFDRKSAYELSKITSPETLWALKLTTSTFYVAGLLAGIRRGVRRSRQFLAENSHRMPTTKGGWFEYRKQKNFEIIKSSFPHGVMYGLSAAGWTAVYCTGEYGIDLLRKEYNLNDGYTFANTTVSAFDKLWLTSAKTVILAGTGSGLAIGLLQDLYQEMNGKSIKQMVVIEEKMEE</sequence>
<dbReference type="PANTHER" id="PTHR37852:SF1">
    <property type="entry name" value="HIG1 DOMAIN-CONTAINING PROTEIN"/>
    <property type="match status" value="1"/>
</dbReference>
<gene>
    <name evidence="1" type="ORF">HK103_002935</name>
</gene>
<dbReference type="EMBL" id="JADGKB010000209">
    <property type="protein sequence ID" value="KAJ3250995.1"/>
    <property type="molecule type" value="Genomic_DNA"/>
</dbReference>
<protein>
    <submittedName>
        <fullName evidence="1">Uncharacterized protein</fullName>
    </submittedName>
</protein>
<evidence type="ECO:0000313" key="1">
    <source>
        <dbReference type="EMBL" id="KAJ3250995.1"/>
    </source>
</evidence>
<dbReference type="Proteomes" id="UP001210925">
    <property type="component" value="Unassembled WGS sequence"/>
</dbReference>